<dbReference type="Pfam" id="PF04307">
    <property type="entry name" value="YdjM"/>
    <property type="match status" value="1"/>
</dbReference>
<organism evidence="2 3">
    <name type="scientific">Natronococcus pandeyae</name>
    <dbReference type="NCBI Taxonomy" id="2055836"/>
    <lineage>
        <taxon>Archaea</taxon>
        <taxon>Methanobacteriati</taxon>
        <taxon>Methanobacteriota</taxon>
        <taxon>Stenosarchaea group</taxon>
        <taxon>Halobacteria</taxon>
        <taxon>Halobacteriales</taxon>
        <taxon>Natrialbaceae</taxon>
        <taxon>Natronococcus</taxon>
    </lineage>
</organism>
<dbReference type="AlphaFoldDB" id="A0A8J8Q8S1"/>
<comment type="caution">
    <text evidence="2">The sequence shown here is derived from an EMBL/GenBank/DDBJ whole genome shotgun (WGS) entry which is preliminary data.</text>
</comment>
<dbReference type="InterPro" id="IPR007404">
    <property type="entry name" value="YdjM-like"/>
</dbReference>
<dbReference type="RefSeq" id="WP_148857459.1">
    <property type="nucleotide sequence ID" value="NZ_PHNJ01000003.1"/>
</dbReference>
<evidence type="ECO:0000256" key="1">
    <source>
        <dbReference type="SAM" id="Phobius"/>
    </source>
</evidence>
<gene>
    <name evidence="2" type="ORF">CV102_08545</name>
</gene>
<keyword evidence="1" id="KW-0812">Transmembrane</keyword>
<dbReference type="EMBL" id="PHNJ01000003">
    <property type="protein sequence ID" value="TYL39315.1"/>
    <property type="molecule type" value="Genomic_DNA"/>
</dbReference>
<keyword evidence="2" id="KW-0378">Hydrolase</keyword>
<accession>A0A8J8Q8S1</accession>
<name>A0A8J8Q8S1_9EURY</name>
<reference evidence="2" key="1">
    <citation type="submission" date="2017-11" db="EMBL/GenBank/DDBJ databases">
        <authorList>
            <person name="Kajale S.C."/>
            <person name="Sharma A."/>
        </authorList>
    </citation>
    <scope>NUCLEOTIDE SEQUENCE</scope>
    <source>
        <strain evidence="2">LS1_42</strain>
    </source>
</reference>
<proteinExistence type="predicted"/>
<evidence type="ECO:0000313" key="2">
    <source>
        <dbReference type="EMBL" id="TYL39315.1"/>
    </source>
</evidence>
<dbReference type="Proteomes" id="UP000766904">
    <property type="component" value="Unassembled WGS sequence"/>
</dbReference>
<protein>
    <submittedName>
        <fullName evidence="2">Metal-dependent hydrolase</fullName>
    </submittedName>
</protein>
<keyword evidence="3" id="KW-1185">Reference proteome</keyword>
<keyword evidence="1" id="KW-1133">Transmembrane helix</keyword>
<feature type="transmembrane region" description="Helical" evidence="1">
    <location>
        <begin position="7"/>
        <end position="25"/>
    </location>
</feature>
<dbReference type="GO" id="GO:0016787">
    <property type="term" value="F:hydrolase activity"/>
    <property type="evidence" value="ECO:0007669"/>
    <property type="project" value="UniProtKB-KW"/>
</dbReference>
<sequence length="174" mass="18789">MSAVADVLTHILVGYVIGMALSFRYEWMRPAHVTLVMLGALSPDFAKADLFVSDWVVHSLLGIPFSWSALHTLGGTVVVVLLVSLLIAPEHRWHAAALIALGAASHHVLDVALMTSTGQAYAVFWPVTEYRPPAGGLYLSTDRWPALVSGALAALVWGIDRYRRDGDDGSPSLE</sequence>
<evidence type="ECO:0000313" key="3">
    <source>
        <dbReference type="Proteomes" id="UP000766904"/>
    </source>
</evidence>
<dbReference type="OrthoDB" id="241062at2157"/>
<feature type="transmembrane region" description="Helical" evidence="1">
    <location>
        <begin position="65"/>
        <end position="88"/>
    </location>
</feature>
<keyword evidence="1" id="KW-0472">Membrane</keyword>